<evidence type="ECO:0000313" key="4">
    <source>
        <dbReference type="EMBL" id="RKP36977.1"/>
    </source>
</evidence>
<dbReference type="InterPro" id="IPR039421">
    <property type="entry name" value="Type_1_exporter"/>
</dbReference>
<dbReference type="GO" id="GO:0016887">
    <property type="term" value="F:ATP hydrolysis activity"/>
    <property type="evidence" value="ECO:0007669"/>
    <property type="project" value="InterPro"/>
</dbReference>
<keyword evidence="2" id="KW-0067">ATP-binding</keyword>
<keyword evidence="1" id="KW-0547">Nucleotide-binding</keyword>
<name>A0A4P9ZTY5_9FUNG</name>
<dbReference type="InterPro" id="IPR027417">
    <property type="entry name" value="P-loop_NTPase"/>
</dbReference>
<dbReference type="InterPro" id="IPR003439">
    <property type="entry name" value="ABC_transporter-like_ATP-bd"/>
</dbReference>
<dbReference type="Proteomes" id="UP000268162">
    <property type="component" value="Unassembled WGS sequence"/>
</dbReference>
<dbReference type="Gene3D" id="3.40.50.300">
    <property type="entry name" value="P-loop containing nucleotide triphosphate hydrolases"/>
    <property type="match status" value="1"/>
</dbReference>
<dbReference type="GO" id="GO:0005524">
    <property type="term" value="F:ATP binding"/>
    <property type="evidence" value="ECO:0007669"/>
    <property type="project" value="UniProtKB-KW"/>
</dbReference>
<evidence type="ECO:0000313" key="5">
    <source>
        <dbReference type="Proteomes" id="UP000268162"/>
    </source>
</evidence>
<feature type="domain" description="ABC transporter" evidence="3">
    <location>
        <begin position="1"/>
        <end position="240"/>
    </location>
</feature>
<sequence>MAFEDVHWTRQGVPILRGLSFTIPANQVTAIVGLTGSGKSTIAKLLLRLEGVTTGRVTLNGHDLCNVTHNALRSNVNYVEQTPQFFESKSVAHNLGYATASTGKLAGQELVEEAAKLGHIYDAIKEKPEGRYWLVFGLRSTFSGGEQHRIAISRALLKPKPLLVLDEATSALDSATEERVMESIRKHCGTVTTTVIIAHRLSTVKQADQIVVIDKGQVAQVGTHTTLYADKEGIYSRLWAASGVTDGSGT</sequence>
<protein>
    <submittedName>
        <fullName evidence="4">P-loop containing nucleoside triphosphate hydrolase protein</fullName>
    </submittedName>
</protein>
<evidence type="ECO:0000256" key="1">
    <source>
        <dbReference type="ARBA" id="ARBA00022741"/>
    </source>
</evidence>
<keyword evidence="4" id="KW-0378">Hydrolase</keyword>
<dbReference type="AlphaFoldDB" id="A0A4P9ZTY5"/>
<dbReference type="Pfam" id="PF00005">
    <property type="entry name" value="ABC_tran"/>
    <property type="match status" value="1"/>
</dbReference>
<dbReference type="PROSITE" id="PS50893">
    <property type="entry name" value="ABC_TRANSPORTER_2"/>
    <property type="match status" value="1"/>
</dbReference>
<dbReference type="InterPro" id="IPR003593">
    <property type="entry name" value="AAA+_ATPase"/>
</dbReference>
<dbReference type="SUPFAM" id="SSF52540">
    <property type="entry name" value="P-loop containing nucleoside triphosphate hydrolases"/>
    <property type="match status" value="1"/>
</dbReference>
<evidence type="ECO:0000259" key="3">
    <source>
        <dbReference type="PROSITE" id="PS50893"/>
    </source>
</evidence>
<proteinExistence type="predicted"/>
<dbReference type="SMART" id="SM00382">
    <property type="entry name" value="AAA"/>
    <property type="match status" value="1"/>
</dbReference>
<dbReference type="GO" id="GO:0090374">
    <property type="term" value="P:oligopeptide export from mitochondrion"/>
    <property type="evidence" value="ECO:0007669"/>
    <property type="project" value="TreeGrafter"/>
</dbReference>
<keyword evidence="5" id="KW-1185">Reference proteome</keyword>
<evidence type="ECO:0000256" key="2">
    <source>
        <dbReference type="ARBA" id="ARBA00022840"/>
    </source>
</evidence>
<gene>
    <name evidence="4" type="ORF">BJ085DRAFT_24376</name>
</gene>
<accession>A0A4P9ZTY5</accession>
<reference evidence="5" key="1">
    <citation type="journal article" date="2018" name="Nat. Microbiol.">
        <title>Leveraging single-cell genomics to expand the fungal tree of life.</title>
        <authorList>
            <person name="Ahrendt S.R."/>
            <person name="Quandt C.A."/>
            <person name="Ciobanu D."/>
            <person name="Clum A."/>
            <person name="Salamov A."/>
            <person name="Andreopoulos B."/>
            <person name="Cheng J.F."/>
            <person name="Woyke T."/>
            <person name="Pelin A."/>
            <person name="Henrissat B."/>
            <person name="Reynolds N.K."/>
            <person name="Benny G.L."/>
            <person name="Smith M.E."/>
            <person name="James T.Y."/>
            <person name="Grigoriev I.V."/>
        </authorList>
    </citation>
    <scope>NUCLEOTIDE SEQUENCE [LARGE SCALE GENOMIC DNA]</scope>
    <source>
        <strain evidence="5">RSA 468</strain>
    </source>
</reference>
<dbReference type="PANTHER" id="PTHR43394:SF1">
    <property type="entry name" value="ATP-BINDING CASSETTE SUB-FAMILY B MEMBER 10, MITOCHONDRIAL"/>
    <property type="match status" value="1"/>
</dbReference>
<dbReference type="GO" id="GO:0005743">
    <property type="term" value="C:mitochondrial inner membrane"/>
    <property type="evidence" value="ECO:0007669"/>
    <property type="project" value="TreeGrafter"/>
</dbReference>
<organism evidence="4 5">
    <name type="scientific">Dimargaris cristalligena</name>
    <dbReference type="NCBI Taxonomy" id="215637"/>
    <lineage>
        <taxon>Eukaryota</taxon>
        <taxon>Fungi</taxon>
        <taxon>Fungi incertae sedis</taxon>
        <taxon>Zoopagomycota</taxon>
        <taxon>Kickxellomycotina</taxon>
        <taxon>Dimargaritomycetes</taxon>
        <taxon>Dimargaritales</taxon>
        <taxon>Dimargaritaceae</taxon>
        <taxon>Dimargaris</taxon>
    </lineage>
</organism>
<dbReference type="PANTHER" id="PTHR43394">
    <property type="entry name" value="ATP-DEPENDENT PERMEASE MDL1, MITOCHONDRIAL"/>
    <property type="match status" value="1"/>
</dbReference>
<dbReference type="EMBL" id="ML002563">
    <property type="protein sequence ID" value="RKP36977.1"/>
    <property type="molecule type" value="Genomic_DNA"/>
</dbReference>
<dbReference type="GO" id="GO:0015421">
    <property type="term" value="F:ABC-type oligopeptide transporter activity"/>
    <property type="evidence" value="ECO:0007669"/>
    <property type="project" value="TreeGrafter"/>
</dbReference>
<dbReference type="STRING" id="215637.A0A4P9ZTY5"/>